<name>F5YN05_TREPZ</name>
<dbReference type="EMBL" id="CP001843">
    <property type="protein sequence ID" value="AEF86879.1"/>
    <property type="molecule type" value="Genomic_DNA"/>
</dbReference>
<evidence type="ECO:0000313" key="2">
    <source>
        <dbReference type="EMBL" id="AEF86879.1"/>
    </source>
</evidence>
<proteinExistence type="predicted"/>
<keyword evidence="3" id="KW-1185">Reference proteome</keyword>
<sequence length="186" mass="20293">MLINNYYGDATMKKKMEKKMNNRKSLWILSALFVTAFLLVAQVQVSAQRAGGAQSSSGVQAHSAVVDQDLVIPLGDLSATAQFYPVVIEGVQMEVLAVKAPDGTFRTAFNTCQVCYASGRGYYKQSGNALVCQNCGNRFTMGRVEVSSGGCNPVPIFPQYKTVDSEKITISKDFLVKAKGIFAKWR</sequence>
<evidence type="ECO:0000313" key="3">
    <source>
        <dbReference type="Proteomes" id="UP000009223"/>
    </source>
</evidence>
<feature type="domain" description="Membrane iron-sulfur containing protein FtrD-like" evidence="1">
    <location>
        <begin position="80"/>
        <end position="182"/>
    </location>
</feature>
<dbReference type="Proteomes" id="UP000009223">
    <property type="component" value="Chromosome"/>
</dbReference>
<dbReference type="InterPro" id="IPR018758">
    <property type="entry name" value="FtrD-like"/>
</dbReference>
<reference evidence="2" key="1">
    <citation type="submission" date="2009-12" db="EMBL/GenBank/DDBJ databases">
        <authorList>
            <person name="Tetu S.G."/>
            <person name="Matson E."/>
            <person name="Ren Q."/>
            <person name="Seshadri R."/>
            <person name="Elbourne L."/>
            <person name="Hassan K.A."/>
            <person name="Durkin A."/>
            <person name="Radune D."/>
            <person name="Mohamoud Y."/>
            <person name="Shay R."/>
            <person name="Jin S."/>
            <person name="Zhang X."/>
            <person name="Lucey K."/>
            <person name="Ballor N.R."/>
            <person name="Ottesen E."/>
            <person name="Rosenthal R."/>
            <person name="Allen A."/>
            <person name="Leadbetter J.R."/>
            <person name="Paulsen I.T."/>
        </authorList>
    </citation>
    <scope>NUCLEOTIDE SEQUENCE</scope>
    <source>
        <strain evidence="2">ZAS-2</strain>
    </source>
</reference>
<protein>
    <recommendedName>
        <fullName evidence="1">Membrane iron-sulfur containing protein FtrD-like domain-containing protein</fullName>
    </recommendedName>
</protein>
<dbReference type="HOGENOM" id="CLU_120865_0_0_12"/>
<evidence type="ECO:0000259" key="1">
    <source>
        <dbReference type="Pfam" id="PF10080"/>
    </source>
</evidence>
<dbReference type="KEGG" id="tpi:TREPR_0381"/>
<reference evidence="2" key="2">
    <citation type="journal article" date="2011" name="ISME J.">
        <title>RNA-seq reveals cooperative metabolic interactions between two termite-gut spirochete species in co-culture.</title>
        <authorList>
            <person name="Rosenthal A.Z."/>
            <person name="Matson E.G."/>
            <person name="Eldar A."/>
            <person name="Leadbetter J.R."/>
        </authorList>
    </citation>
    <scope>NUCLEOTIDE SEQUENCE [LARGE SCALE GENOMIC DNA]</scope>
    <source>
        <strain evidence="2">ZAS-2</strain>
    </source>
</reference>
<dbReference type="STRING" id="545694.TREPR_0381"/>
<accession>F5YN05</accession>
<organism evidence="2 3">
    <name type="scientific">Treponema primitia (strain ATCC BAA-887 / DSM 12427 / ZAS-2)</name>
    <dbReference type="NCBI Taxonomy" id="545694"/>
    <lineage>
        <taxon>Bacteria</taxon>
        <taxon>Pseudomonadati</taxon>
        <taxon>Spirochaetota</taxon>
        <taxon>Spirochaetia</taxon>
        <taxon>Spirochaetales</taxon>
        <taxon>Treponemataceae</taxon>
        <taxon>Treponema</taxon>
    </lineage>
</organism>
<dbReference type="AlphaFoldDB" id="F5YN05"/>
<dbReference type="Pfam" id="PF10080">
    <property type="entry name" value="FtrD-like"/>
    <property type="match status" value="1"/>
</dbReference>
<dbReference type="eggNOG" id="COG4393">
    <property type="taxonomic scope" value="Bacteria"/>
</dbReference>
<gene>
    <name evidence="2" type="ordered locus">TREPR_0381</name>
</gene>